<protein>
    <submittedName>
        <fullName evidence="3">Glycosyltransferase</fullName>
    </submittedName>
</protein>
<dbReference type="InterPro" id="IPR001296">
    <property type="entry name" value="Glyco_trans_1"/>
</dbReference>
<keyword evidence="1" id="KW-0808">Transferase</keyword>
<feature type="domain" description="Glycosyl transferase family 1" evidence="2">
    <location>
        <begin position="2"/>
        <end position="61"/>
    </location>
</feature>
<gene>
    <name evidence="3" type="ORF">H6G74_29055</name>
</gene>
<dbReference type="PANTHER" id="PTHR46401:SF2">
    <property type="entry name" value="GLYCOSYLTRANSFERASE WBBK-RELATED"/>
    <property type="match status" value="1"/>
</dbReference>
<evidence type="ECO:0000259" key="2">
    <source>
        <dbReference type="Pfam" id="PF00534"/>
    </source>
</evidence>
<proteinExistence type="predicted"/>
<keyword evidence="4" id="KW-1185">Reference proteome</keyword>
<evidence type="ECO:0000313" key="4">
    <source>
        <dbReference type="Proteomes" id="UP000603457"/>
    </source>
</evidence>
<dbReference type="SUPFAM" id="SSF53756">
    <property type="entry name" value="UDP-Glycosyltransferase/glycogen phosphorylase"/>
    <property type="match status" value="1"/>
</dbReference>
<evidence type="ECO:0000256" key="1">
    <source>
        <dbReference type="ARBA" id="ARBA00022679"/>
    </source>
</evidence>
<dbReference type="EMBL" id="JACJTB010000068">
    <property type="protein sequence ID" value="MBD2598346.1"/>
    <property type="molecule type" value="Genomic_DNA"/>
</dbReference>
<reference evidence="3 4" key="1">
    <citation type="journal article" date="2020" name="ISME J.">
        <title>Comparative genomics reveals insights into cyanobacterial evolution and habitat adaptation.</title>
        <authorList>
            <person name="Chen M.Y."/>
            <person name="Teng W.K."/>
            <person name="Zhao L."/>
            <person name="Hu C.X."/>
            <person name="Zhou Y.K."/>
            <person name="Han B.P."/>
            <person name="Song L.R."/>
            <person name="Shu W.S."/>
        </authorList>
    </citation>
    <scope>NUCLEOTIDE SEQUENCE [LARGE SCALE GENOMIC DNA]</scope>
    <source>
        <strain evidence="3 4">FACHB-130</strain>
    </source>
</reference>
<accession>A0ABR8G514</accession>
<evidence type="ECO:0000313" key="3">
    <source>
        <dbReference type="EMBL" id="MBD2598346.1"/>
    </source>
</evidence>
<dbReference type="Proteomes" id="UP000603457">
    <property type="component" value="Unassembled WGS sequence"/>
</dbReference>
<sequence>MIHGAIALVFPSLWECFGFPVLEAMACTTPVITSNLSSLPGVARNTAIVMNPHNITEITEAKSEVGNFILEQLPLILQSSHQKSWLTFEWR</sequence>
<organism evidence="3 4">
    <name type="scientific">Nostoc spongiaeforme FACHB-130</name>
    <dbReference type="NCBI Taxonomy" id="1357510"/>
    <lineage>
        <taxon>Bacteria</taxon>
        <taxon>Bacillati</taxon>
        <taxon>Cyanobacteriota</taxon>
        <taxon>Cyanophyceae</taxon>
        <taxon>Nostocales</taxon>
        <taxon>Nostocaceae</taxon>
        <taxon>Nostoc</taxon>
    </lineage>
</organism>
<dbReference type="PANTHER" id="PTHR46401">
    <property type="entry name" value="GLYCOSYLTRANSFERASE WBBK-RELATED"/>
    <property type="match status" value="1"/>
</dbReference>
<name>A0ABR8G514_9NOSO</name>
<comment type="caution">
    <text evidence="3">The sequence shown here is derived from an EMBL/GenBank/DDBJ whole genome shotgun (WGS) entry which is preliminary data.</text>
</comment>
<dbReference type="Pfam" id="PF00534">
    <property type="entry name" value="Glycos_transf_1"/>
    <property type="match status" value="1"/>
</dbReference>
<dbReference type="Gene3D" id="3.40.50.2000">
    <property type="entry name" value="Glycogen Phosphorylase B"/>
    <property type="match status" value="1"/>
</dbReference>